<name>A0AAQ3QW03_9BACT</name>
<dbReference type="Pfam" id="PF00534">
    <property type="entry name" value="Glycos_transf_1"/>
    <property type="match status" value="1"/>
</dbReference>
<dbReference type="PANTHER" id="PTHR12526:SF635">
    <property type="entry name" value="GLYCOSYL TRANSFERASE GROUP 1"/>
    <property type="match status" value="1"/>
</dbReference>
<proteinExistence type="predicted"/>
<accession>A0AAQ3QW03</accession>
<feature type="domain" description="Glycosyl transferase family 1" evidence="1">
    <location>
        <begin position="247"/>
        <end position="407"/>
    </location>
</feature>
<dbReference type="PANTHER" id="PTHR12526">
    <property type="entry name" value="GLYCOSYLTRANSFERASE"/>
    <property type="match status" value="1"/>
</dbReference>
<dbReference type="GO" id="GO:0016757">
    <property type="term" value="F:glycosyltransferase activity"/>
    <property type="evidence" value="ECO:0007669"/>
    <property type="project" value="UniProtKB-KW"/>
</dbReference>
<keyword evidence="2" id="KW-0328">Glycosyltransferase</keyword>
<dbReference type="EMBL" id="CP136920">
    <property type="protein sequence ID" value="WOO41430.1"/>
    <property type="molecule type" value="Genomic_DNA"/>
</dbReference>
<gene>
    <name evidence="2" type="ORF">RZN69_22650</name>
</gene>
<dbReference type="AlphaFoldDB" id="A0AAQ3QW03"/>
<dbReference type="SUPFAM" id="SSF53756">
    <property type="entry name" value="UDP-Glycosyltransferase/glycogen phosphorylase"/>
    <property type="match status" value="1"/>
</dbReference>
<evidence type="ECO:0000313" key="3">
    <source>
        <dbReference type="Proteomes" id="UP001304300"/>
    </source>
</evidence>
<dbReference type="InterPro" id="IPR001296">
    <property type="entry name" value="Glyco_trans_1"/>
</dbReference>
<evidence type="ECO:0000259" key="1">
    <source>
        <dbReference type="Pfam" id="PF00534"/>
    </source>
</evidence>
<dbReference type="RefSeq" id="WP_317833914.1">
    <property type="nucleotide sequence ID" value="NZ_CP136920.1"/>
</dbReference>
<keyword evidence="2" id="KW-0808">Transferase</keyword>
<keyword evidence="3" id="KW-1185">Reference proteome</keyword>
<protein>
    <submittedName>
        <fullName evidence="2">Glycosyltransferase</fullName>
        <ecNumber evidence="2">2.4.-.-</ecNumber>
    </submittedName>
</protein>
<dbReference type="Proteomes" id="UP001304300">
    <property type="component" value="Chromosome"/>
</dbReference>
<organism evidence="2 3">
    <name type="scientific">Rubellicoccus peritrichatus</name>
    <dbReference type="NCBI Taxonomy" id="3080537"/>
    <lineage>
        <taxon>Bacteria</taxon>
        <taxon>Pseudomonadati</taxon>
        <taxon>Verrucomicrobiota</taxon>
        <taxon>Opitutia</taxon>
        <taxon>Puniceicoccales</taxon>
        <taxon>Cerasicoccaceae</taxon>
        <taxon>Rubellicoccus</taxon>
    </lineage>
</organism>
<dbReference type="Gene3D" id="3.40.50.2000">
    <property type="entry name" value="Glycogen Phosphorylase B"/>
    <property type="match status" value="2"/>
</dbReference>
<sequence length="430" mass="48710">MPQSIKVVQVSNDTAFGGGTLVPINLHRELLRQNFESILYVKNNIGGDSKSIIFKIDKPDKINEKFERKYRQFAYPRVLKPYQSTRPEGLEYFSVDWTTYGRSFARQIPKDSIVNLHWVTPGFFDYKYFFHTVSNRRQKTVWTLHDFNPFTGGCHYPFDCDRFKKSCGKCPQLGSNIEDDLSLKVLESKIKSIPQAYICEDLHLVCPSAWIAKQARESKLFKSADIRVIPNGIDLSKYFPLEKSLAKKALGIESNKLSLLFVATSTSNKRKGYHALLDVFKGLDSKTKDRIHFLVIGSGDTSTIDMPNQTNLGSIKSLELMRLAYSAADVFVLPSLQDNLPTTVIEALACGTPTIGFDCGGVSEMITDGVTGYLSETGNVCQMAEQIRHMIENPEKREAMSKHSQKRAIDRYSLERQATSYRSLYEEISK</sequence>
<dbReference type="EC" id="2.4.-.-" evidence="2"/>
<reference evidence="2 3" key="1">
    <citation type="submission" date="2023-10" db="EMBL/GenBank/DDBJ databases">
        <title>Rubellicoccus peritrichatus gen. nov., sp. nov., isolated from an algae of coral reef tank.</title>
        <authorList>
            <person name="Luo J."/>
        </authorList>
    </citation>
    <scope>NUCLEOTIDE SEQUENCE [LARGE SCALE GENOMIC DNA]</scope>
    <source>
        <strain evidence="2 3">CR14</strain>
    </source>
</reference>
<evidence type="ECO:0000313" key="2">
    <source>
        <dbReference type="EMBL" id="WOO41430.1"/>
    </source>
</evidence>